<gene>
    <name evidence="2" type="ORF">M0M57_08820</name>
</gene>
<evidence type="ECO:0000313" key="3">
    <source>
        <dbReference type="Proteomes" id="UP000830583"/>
    </source>
</evidence>
<name>A0ABY4KAA8_9FLAO</name>
<reference evidence="2" key="1">
    <citation type="submission" date="2022-04" db="EMBL/GenBank/DDBJ databases">
        <title>Consumption of N2O by Flavobacterium azooxidireducens sp. nov. isolated from Decomposing Leaf Litter of Phragmites australis (Cav.).</title>
        <authorList>
            <person name="Behrendt U."/>
            <person name="Spanner T."/>
            <person name="Augustin J."/>
            <person name="Horn M.A."/>
            <person name="Kolb S."/>
            <person name="Ulrich A."/>
        </authorList>
    </citation>
    <scope>NUCLEOTIDE SEQUENCE</scope>
    <source>
        <strain evidence="2">IGB 4-14</strain>
    </source>
</reference>
<dbReference type="Proteomes" id="UP000830583">
    <property type="component" value="Chromosome"/>
</dbReference>
<dbReference type="EMBL" id="CP096205">
    <property type="protein sequence ID" value="UPQ77735.1"/>
    <property type="molecule type" value="Genomic_DNA"/>
</dbReference>
<feature type="signal peptide" evidence="1">
    <location>
        <begin position="1"/>
        <end position="23"/>
    </location>
</feature>
<evidence type="ECO:0000256" key="1">
    <source>
        <dbReference type="SAM" id="SignalP"/>
    </source>
</evidence>
<protein>
    <submittedName>
        <fullName evidence="2">Uncharacterized protein</fullName>
    </submittedName>
</protein>
<proteinExistence type="predicted"/>
<dbReference type="RefSeq" id="WP_248432673.1">
    <property type="nucleotide sequence ID" value="NZ_CP096205.1"/>
</dbReference>
<keyword evidence="1" id="KW-0732">Signal</keyword>
<keyword evidence="3" id="KW-1185">Reference proteome</keyword>
<accession>A0ABY4KAA8</accession>
<evidence type="ECO:0000313" key="2">
    <source>
        <dbReference type="EMBL" id="UPQ77735.1"/>
    </source>
</evidence>
<organism evidence="2 3">
    <name type="scientific">Flavobacterium azooxidireducens</name>
    <dbReference type="NCBI Taxonomy" id="1871076"/>
    <lineage>
        <taxon>Bacteria</taxon>
        <taxon>Pseudomonadati</taxon>
        <taxon>Bacteroidota</taxon>
        <taxon>Flavobacteriia</taxon>
        <taxon>Flavobacteriales</taxon>
        <taxon>Flavobacteriaceae</taxon>
        <taxon>Flavobacterium</taxon>
    </lineage>
</organism>
<sequence>MIKFHYIIVLFIGMLFMPNNAIACSVKSSKKCCGTEVSFSKTEKKECCCTDKSNSEENKGCNGNCDNSLCGCASTCTTSTVSFLSEINFETRVFNFPAVEKVNFPNAQSSISDGFYSIWLIPKIS</sequence>
<feature type="chain" id="PRO_5047429468" evidence="1">
    <location>
        <begin position="24"/>
        <end position="125"/>
    </location>
</feature>